<name>A0A7D5R311_9ARCH</name>
<proteinExistence type="predicted"/>
<feature type="region of interest" description="Disordered" evidence="1">
    <location>
        <begin position="30"/>
        <end position="49"/>
    </location>
</feature>
<dbReference type="EMBL" id="CP026995">
    <property type="protein sequence ID" value="QLH07976.1"/>
    <property type="molecule type" value="Genomic_DNA"/>
</dbReference>
<dbReference type="Proteomes" id="UP000509478">
    <property type="component" value="Chromosome"/>
</dbReference>
<feature type="compositionally biased region" description="Polar residues" evidence="1">
    <location>
        <begin position="30"/>
        <end position="44"/>
    </location>
</feature>
<gene>
    <name evidence="3" type="ORF">C5F50_07670</name>
</gene>
<sequence>MSIIVNIIIIIYLRKQHVKEYFDGTSIQSTFSSESNLHPPSTSTDDAEPLDILKKRYAEGEITKEEFDDIKKDLM</sequence>
<evidence type="ECO:0000259" key="2">
    <source>
        <dbReference type="Pfam" id="PF09851"/>
    </source>
</evidence>
<evidence type="ECO:0000313" key="4">
    <source>
        <dbReference type="Proteomes" id="UP000509478"/>
    </source>
</evidence>
<dbReference type="AlphaFoldDB" id="A0A7D5R311"/>
<keyword evidence="4" id="KW-1185">Reference proteome</keyword>
<protein>
    <submittedName>
        <fullName evidence="3">Electron transporter RnfE</fullName>
    </submittedName>
</protein>
<accession>A0A7D5R311</accession>
<reference evidence="3 4" key="1">
    <citation type="submission" date="2018-02" db="EMBL/GenBank/DDBJ databases">
        <title>Complete genome of Nitrosopumilus ureaphilus PS0.</title>
        <authorList>
            <person name="Qin W."/>
            <person name="Zheng Y."/>
            <person name="Stahl D.A."/>
        </authorList>
    </citation>
    <scope>NUCLEOTIDE SEQUENCE [LARGE SCALE GENOMIC DNA]</scope>
    <source>
        <strain evidence="3 4">PS0</strain>
    </source>
</reference>
<feature type="domain" description="SHOCT" evidence="2">
    <location>
        <begin position="48"/>
        <end position="75"/>
    </location>
</feature>
<evidence type="ECO:0000256" key="1">
    <source>
        <dbReference type="SAM" id="MobiDB-lite"/>
    </source>
</evidence>
<evidence type="ECO:0000313" key="3">
    <source>
        <dbReference type="EMBL" id="QLH07976.1"/>
    </source>
</evidence>
<dbReference type="Pfam" id="PF09851">
    <property type="entry name" value="SHOCT"/>
    <property type="match status" value="1"/>
</dbReference>
<organism evidence="3 4">
    <name type="scientific">Nitrosopumilus ureiphilus</name>
    <dbReference type="NCBI Taxonomy" id="1470067"/>
    <lineage>
        <taxon>Archaea</taxon>
        <taxon>Nitrososphaerota</taxon>
        <taxon>Nitrososphaeria</taxon>
        <taxon>Nitrosopumilales</taxon>
        <taxon>Nitrosopumilaceae</taxon>
        <taxon>Nitrosopumilus</taxon>
    </lineage>
</organism>
<dbReference type="InterPro" id="IPR018649">
    <property type="entry name" value="SHOCT"/>
</dbReference>
<dbReference type="KEGG" id="nue:C5F50_07670"/>